<keyword evidence="11" id="KW-1185">Reference proteome</keyword>
<keyword evidence="3" id="KW-0808">Transferase</keyword>
<dbReference type="InterPro" id="IPR000192">
    <property type="entry name" value="Aminotrans_V_dom"/>
</dbReference>
<comment type="catalytic activity">
    <reaction evidence="8">
        <text>(sulfur carrier)-H + L-cysteine = (sulfur carrier)-SH + L-alanine</text>
        <dbReference type="Rhea" id="RHEA:43892"/>
        <dbReference type="Rhea" id="RHEA-COMP:14737"/>
        <dbReference type="Rhea" id="RHEA-COMP:14739"/>
        <dbReference type="ChEBI" id="CHEBI:29917"/>
        <dbReference type="ChEBI" id="CHEBI:35235"/>
        <dbReference type="ChEBI" id="CHEBI:57972"/>
        <dbReference type="ChEBI" id="CHEBI:64428"/>
        <dbReference type="EC" id="2.8.1.7"/>
    </reaction>
</comment>
<evidence type="ECO:0000256" key="3">
    <source>
        <dbReference type="ARBA" id="ARBA00022679"/>
    </source>
</evidence>
<dbReference type="RefSeq" id="WP_201431630.1">
    <property type="nucleotide sequence ID" value="NZ_JAEQBW010000005.1"/>
</dbReference>
<name>A0A934WZZ5_9BACT</name>
<dbReference type="GO" id="GO:0046872">
    <property type="term" value="F:metal ion binding"/>
    <property type="evidence" value="ECO:0007669"/>
    <property type="project" value="UniProtKB-KW"/>
</dbReference>
<dbReference type="PIRSF" id="PIRSF005572">
    <property type="entry name" value="NifS"/>
    <property type="match status" value="1"/>
</dbReference>
<comment type="caution">
    <text evidence="10">The sequence shown here is derived from an EMBL/GenBank/DDBJ whole genome shotgun (WGS) entry which is preliminary data.</text>
</comment>
<reference evidence="10" key="1">
    <citation type="submission" date="2021-01" db="EMBL/GenBank/DDBJ databases">
        <title>Marivirga aurantiaca sp. nov., isolated from intertidal surface sediments.</title>
        <authorList>
            <person name="Zhang M."/>
        </authorList>
    </citation>
    <scope>NUCLEOTIDE SEQUENCE</scope>
    <source>
        <strain evidence="10">S37H4</strain>
    </source>
</reference>
<gene>
    <name evidence="10" type="ORF">JKA74_13020</name>
</gene>
<dbReference type="PANTHER" id="PTHR11601">
    <property type="entry name" value="CYSTEINE DESULFURYLASE FAMILY MEMBER"/>
    <property type="match status" value="1"/>
</dbReference>
<keyword evidence="7" id="KW-0411">Iron-sulfur</keyword>
<evidence type="ECO:0000256" key="6">
    <source>
        <dbReference type="ARBA" id="ARBA00023004"/>
    </source>
</evidence>
<evidence type="ECO:0000256" key="1">
    <source>
        <dbReference type="ARBA" id="ARBA00001933"/>
    </source>
</evidence>
<dbReference type="AlphaFoldDB" id="A0A934WZZ5"/>
<keyword evidence="4" id="KW-0479">Metal-binding</keyword>
<accession>A0A934WZZ5</accession>
<evidence type="ECO:0000313" key="10">
    <source>
        <dbReference type="EMBL" id="MBK6265957.1"/>
    </source>
</evidence>
<dbReference type="SUPFAM" id="SSF53383">
    <property type="entry name" value="PLP-dependent transferases"/>
    <property type="match status" value="1"/>
</dbReference>
<evidence type="ECO:0000256" key="7">
    <source>
        <dbReference type="ARBA" id="ARBA00023014"/>
    </source>
</evidence>
<dbReference type="Gene3D" id="3.40.640.10">
    <property type="entry name" value="Type I PLP-dependent aspartate aminotransferase-like (Major domain)"/>
    <property type="match status" value="1"/>
</dbReference>
<dbReference type="InterPro" id="IPR016454">
    <property type="entry name" value="Cysteine_dSase"/>
</dbReference>
<sequence length="383" mass="42571">MERIYLDNAATTRLDPEVFEAMKPYMLDYYGNPSSIHGHGRDVRSAIEKARRTIAELLNTSPSEIFFTSGGTEADNTALRCSIEQKKIKTVLTSKIEHHAVLHTLQHMEKNGHIKLEYAPLDQYGSVEIAGVESWLKANPNSLVSLMHANNEIGNLLDIEEVSWLCNQYGAIFHSDTVQTMGHYTHNLQEIKAHHIVGAAHKFHGPKGVGFLYINAKHSIHPFIHGGAQERNMRGGTENVYGIIGLAKAMEIAYANMEEHRNYIQGLKDRMIQGLKAKIEDVSFNGLCAESEKSLYTILNVCLPTSDMSEMLLFNLDIKGISASGGSACSSGSNVGSHVIAELVRDMKRPNVRFSFSKYNTVEEIDRAVNALAEIYEKNPALK</sequence>
<proteinExistence type="inferred from homology"/>
<dbReference type="Gene3D" id="3.90.1150.10">
    <property type="entry name" value="Aspartate Aminotransferase, domain 1"/>
    <property type="match status" value="1"/>
</dbReference>
<dbReference type="EMBL" id="JAEQBW010000005">
    <property type="protein sequence ID" value="MBK6265957.1"/>
    <property type="molecule type" value="Genomic_DNA"/>
</dbReference>
<dbReference type="InterPro" id="IPR015421">
    <property type="entry name" value="PyrdxlP-dep_Trfase_major"/>
</dbReference>
<dbReference type="Proteomes" id="UP000611723">
    <property type="component" value="Unassembled WGS sequence"/>
</dbReference>
<keyword evidence="6" id="KW-0408">Iron</keyword>
<evidence type="ECO:0000256" key="8">
    <source>
        <dbReference type="ARBA" id="ARBA00050776"/>
    </source>
</evidence>
<organism evidence="10 11">
    <name type="scientific">Marivirga aurantiaca</name>
    <dbReference type="NCBI Taxonomy" id="2802615"/>
    <lineage>
        <taxon>Bacteria</taxon>
        <taxon>Pseudomonadati</taxon>
        <taxon>Bacteroidota</taxon>
        <taxon>Cytophagia</taxon>
        <taxon>Cytophagales</taxon>
        <taxon>Marivirgaceae</taxon>
        <taxon>Marivirga</taxon>
    </lineage>
</organism>
<comment type="cofactor">
    <cofactor evidence="1">
        <name>pyridoxal 5'-phosphate</name>
        <dbReference type="ChEBI" id="CHEBI:597326"/>
    </cofactor>
</comment>
<feature type="domain" description="Aminotransferase class V" evidence="9">
    <location>
        <begin position="4"/>
        <end position="367"/>
    </location>
</feature>
<evidence type="ECO:0000256" key="2">
    <source>
        <dbReference type="ARBA" id="ARBA00006490"/>
    </source>
</evidence>
<protein>
    <submittedName>
        <fullName evidence="10">Cysteine desulfurase</fullName>
    </submittedName>
</protein>
<dbReference type="Gene3D" id="1.10.260.50">
    <property type="match status" value="1"/>
</dbReference>
<comment type="similarity">
    <text evidence="2">Belongs to the class-V pyridoxal-phosphate-dependent aminotransferase family. NifS/IscS subfamily.</text>
</comment>
<dbReference type="PANTHER" id="PTHR11601:SF34">
    <property type="entry name" value="CYSTEINE DESULFURASE"/>
    <property type="match status" value="1"/>
</dbReference>
<evidence type="ECO:0000256" key="5">
    <source>
        <dbReference type="ARBA" id="ARBA00022898"/>
    </source>
</evidence>
<evidence type="ECO:0000256" key="4">
    <source>
        <dbReference type="ARBA" id="ARBA00022723"/>
    </source>
</evidence>
<evidence type="ECO:0000313" key="11">
    <source>
        <dbReference type="Proteomes" id="UP000611723"/>
    </source>
</evidence>
<dbReference type="GO" id="GO:0051536">
    <property type="term" value="F:iron-sulfur cluster binding"/>
    <property type="evidence" value="ECO:0007669"/>
    <property type="project" value="UniProtKB-KW"/>
</dbReference>
<dbReference type="InterPro" id="IPR015424">
    <property type="entry name" value="PyrdxlP-dep_Trfase"/>
</dbReference>
<evidence type="ECO:0000259" key="9">
    <source>
        <dbReference type="Pfam" id="PF00266"/>
    </source>
</evidence>
<dbReference type="GO" id="GO:0031071">
    <property type="term" value="F:cysteine desulfurase activity"/>
    <property type="evidence" value="ECO:0007669"/>
    <property type="project" value="UniProtKB-EC"/>
</dbReference>
<dbReference type="InterPro" id="IPR015422">
    <property type="entry name" value="PyrdxlP-dep_Trfase_small"/>
</dbReference>
<keyword evidence="5" id="KW-0663">Pyridoxal phosphate</keyword>
<dbReference type="Pfam" id="PF00266">
    <property type="entry name" value="Aminotran_5"/>
    <property type="match status" value="1"/>
</dbReference>